<dbReference type="GO" id="GO:0009236">
    <property type="term" value="P:cobalamin biosynthetic process"/>
    <property type="evidence" value="ECO:0007669"/>
    <property type="project" value="InterPro"/>
</dbReference>
<evidence type="ECO:0000256" key="1">
    <source>
        <dbReference type="ARBA" id="ARBA00022962"/>
    </source>
</evidence>
<comment type="catalytic activity">
    <reaction evidence="2">
        <text>L-glutamine + H2O = L-glutamate + NH4(+)</text>
        <dbReference type="Rhea" id="RHEA:15889"/>
        <dbReference type="ChEBI" id="CHEBI:15377"/>
        <dbReference type="ChEBI" id="CHEBI:28938"/>
        <dbReference type="ChEBI" id="CHEBI:29985"/>
        <dbReference type="ChEBI" id="CHEBI:58359"/>
        <dbReference type="EC" id="3.5.1.2"/>
    </reaction>
</comment>
<comment type="pathway">
    <text evidence="2">Cell wall biogenesis; peptidoglycan biosynthesis.</text>
</comment>
<dbReference type="PANTHER" id="PTHR21343">
    <property type="entry name" value="DETHIOBIOTIN SYNTHETASE"/>
    <property type="match status" value="1"/>
</dbReference>
<keyword evidence="2" id="KW-0133">Cell shape</keyword>
<dbReference type="EC" id="3.5.1.2" evidence="2"/>
<keyword evidence="2" id="KW-0378">Hydrolase</keyword>
<dbReference type="CDD" id="cd01750">
    <property type="entry name" value="GATase1_CobQ"/>
    <property type="match status" value="1"/>
</dbReference>
<evidence type="ECO:0000313" key="4">
    <source>
        <dbReference type="EMBL" id="RDV82105.1"/>
    </source>
</evidence>
<dbReference type="Gene3D" id="3.40.50.880">
    <property type="match status" value="1"/>
</dbReference>
<dbReference type="PANTHER" id="PTHR21343:SF9">
    <property type="entry name" value="LIPID II ISOGLUTAMINYL SYNTHASE (GLUTAMINE-HYDROLYZING) SUBUNIT GATD"/>
    <property type="match status" value="1"/>
</dbReference>
<accession>A0A3D8P3V9</accession>
<dbReference type="EC" id="6.3.5.13" evidence="2"/>
<dbReference type="GO" id="GO:0004359">
    <property type="term" value="F:glutaminase activity"/>
    <property type="evidence" value="ECO:0007669"/>
    <property type="project" value="UniProtKB-UniRule"/>
</dbReference>
<proteinExistence type="inferred from homology"/>
<dbReference type="SUPFAM" id="SSF52317">
    <property type="entry name" value="Class I glutamine amidotransferase-like"/>
    <property type="match status" value="1"/>
</dbReference>
<evidence type="ECO:0000256" key="2">
    <source>
        <dbReference type="HAMAP-Rule" id="MF_02213"/>
    </source>
</evidence>
<dbReference type="InterPro" id="IPR011698">
    <property type="entry name" value="GATase_3"/>
</dbReference>
<reference evidence="4 5" key="1">
    <citation type="submission" date="2018-08" db="EMBL/GenBank/DDBJ databases">
        <title>Form III RuBisCO-mediated autotrophy in Thermodesulfobium bacteria.</title>
        <authorList>
            <person name="Toshchakov S.V."/>
            <person name="Kublanov I.V."/>
            <person name="Frolov E."/>
            <person name="Bonch-Osmolovskaya E.A."/>
            <person name="Tourova T.P."/>
            <person name="Chernych N.A."/>
            <person name="Lebedinsky A.V."/>
        </authorList>
    </citation>
    <scope>NUCLEOTIDE SEQUENCE [LARGE SCALE GENOMIC DNA]</scope>
    <source>
        <strain evidence="4 5">SR</strain>
    </source>
</reference>
<keyword evidence="4" id="KW-0808">Transferase</keyword>
<keyword evidence="5" id="KW-1185">Reference proteome</keyword>
<dbReference type="GO" id="GO:0071555">
    <property type="term" value="P:cell wall organization"/>
    <property type="evidence" value="ECO:0007669"/>
    <property type="project" value="UniProtKB-KW"/>
</dbReference>
<dbReference type="InterPro" id="IPR029062">
    <property type="entry name" value="Class_I_gatase-like"/>
</dbReference>
<comment type="subunit">
    <text evidence="2">Forms a heterodimer with MurT.</text>
</comment>
<dbReference type="GO" id="GO:0140282">
    <property type="term" value="F:carbon-nitrogen ligase activity on lipid II"/>
    <property type="evidence" value="ECO:0007669"/>
    <property type="project" value="UniProtKB-UniRule"/>
</dbReference>
<dbReference type="GO" id="GO:0009252">
    <property type="term" value="P:peptidoglycan biosynthetic process"/>
    <property type="evidence" value="ECO:0007669"/>
    <property type="project" value="UniProtKB-UniRule"/>
</dbReference>
<keyword evidence="2" id="KW-0436">Ligase</keyword>
<dbReference type="InterPro" id="IPR033949">
    <property type="entry name" value="CobQ_GATase1"/>
</dbReference>
<feature type="active site" description="Nucleophile" evidence="2">
    <location>
        <position position="92"/>
    </location>
</feature>
<keyword evidence="2" id="KW-0573">Peptidoglycan synthesis</keyword>
<feature type="binding site" evidence="2">
    <location>
        <position position="126"/>
    </location>
    <ligand>
        <name>substrate</name>
    </ligand>
</feature>
<gene>
    <name evidence="2" type="primary">gatD</name>
    <name evidence="4" type="ORF">DXX99_08130</name>
</gene>
<keyword evidence="1 2" id="KW-0315">Glutamine amidotransferase</keyword>
<protein>
    <recommendedName>
        <fullName evidence="2">Lipid II isoglutaminyl synthase (glutamine-hydrolyzing) subunit GatD</fullName>
        <ecNumber evidence="2">6.3.5.13</ecNumber>
    </recommendedName>
    <alternativeName>
        <fullName evidence="2">Lipid II isoglutaminyl synthase glutaminase subunit</fullName>
        <ecNumber evidence="2">3.5.1.2</ecNumber>
    </alternativeName>
</protein>
<dbReference type="EMBL" id="QSLN01000012">
    <property type="protein sequence ID" value="RDV82105.1"/>
    <property type="molecule type" value="Genomic_DNA"/>
</dbReference>
<dbReference type="InterPro" id="IPR043702">
    <property type="entry name" value="Lipid_II_synth_GatD"/>
</dbReference>
<feature type="active site" evidence="2">
    <location>
        <position position="191"/>
    </location>
</feature>
<keyword evidence="2" id="KW-0961">Cell wall biogenesis/degradation</keyword>
<comment type="similarity">
    <text evidence="2">Belongs to the CobB/CobQ family. GatD subfamily.</text>
</comment>
<dbReference type="RefSeq" id="WP_115792998.1">
    <property type="nucleotide sequence ID" value="NZ_QSLN01000012.1"/>
</dbReference>
<organism evidence="4 5">
    <name type="scientific">Ammonifex thiophilus</name>
    <dbReference type="NCBI Taxonomy" id="444093"/>
    <lineage>
        <taxon>Bacteria</taxon>
        <taxon>Bacillati</taxon>
        <taxon>Bacillota</taxon>
        <taxon>Clostridia</taxon>
        <taxon>Thermoanaerobacterales</taxon>
        <taxon>Thermoanaerobacteraceae</taxon>
        <taxon>Ammonifex</taxon>
    </lineage>
</organism>
<sequence>MLTVCHLYPDLLNLYGDRGNVAVFLRRCQWRGIPVRLLEVRFGESVDFTKVDFLFLGGGSDREQQLVVTDLLPRLANLRQAIEEGLVVLAICGGYQLLGHYYQTVEGRKLPGLGILDLYTEAGEDRLIGDVAVKVQVGGRSQILCGFENHSGRTFLGQVSPLGRVLRGFGNNGRDGTEGARYKNVFGTYLHGPLLPKNPAFADYLINLALARRGLEIMLPPLPDVLEKKAREVILRRLRLRGS</sequence>
<dbReference type="PROSITE" id="PS51274">
    <property type="entry name" value="GATASE_COBBQ"/>
    <property type="match status" value="1"/>
</dbReference>
<feature type="domain" description="CobB/CobQ-like glutamine amidotransferase" evidence="3">
    <location>
        <begin position="3"/>
        <end position="198"/>
    </location>
</feature>
<dbReference type="OrthoDB" id="9782045at2"/>
<evidence type="ECO:0000313" key="5">
    <source>
        <dbReference type="Proteomes" id="UP000256329"/>
    </source>
</evidence>
<comment type="function">
    <text evidence="2">The lipid II isoglutaminyl synthase complex catalyzes the formation of alpha-D-isoglutamine in the cell wall lipid II stem peptide. The GatD subunit catalyzes the hydrolysis of glutamine to glutamate and ammonia. The resulting ammonia molecule is channeled to the active site of MurT.</text>
</comment>
<dbReference type="GO" id="GO:0016740">
    <property type="term" value="F:transferase activity"/>
    <property type="evidence" value="ECO:0007669"/>
    <property type="project" value="UniProtKB-KW"/>
</dbReference>
<dbReference type="AlphaFoldDB" id="A0A3D8P3V9"/>
<dbReference type="UniPathway" id="UPA00219"/>
<comment type="caution">
    <text evidence="4">The sequence shown here is derived from an EMBL/GenBank/DDBJ whole genome shotgun (WGS) entry which is preliminary data.</text>
</comment>
<comment type="catalytic activity">
    <reaction evidence="2">
        <text>beta-D-GlcNAc-(1-&gt;4)-Mur2Ac(oyl-L-Ala-gamma-D-Glu-L-Lys-D-Ala-D-Ala)-di-trans,octa-cis-undecaprenyl diphosphate + L-glutamine + ATP + H2O = beta-D-GlcNAc-(1-&gt;4)-Mur2Ac(oyl-L-Ala-D-isoglutaminyl-L-Lys-D-Ala-D-Ala)-di-trans,octa-cis-undecaprenyl diphosphate + L-glutamate + ADP + phosphate + H(+)</text>
        <dbReference type="Rhea" id="RHEA:57928"/>
        <dbReference type="ChEBI" id="CHEBI:15377"/>
        <dbReference type="ChEBI" id="CHEBI:15378"/>
        <dbReference type="ChEBI" id="CHEBI:29985"/>
        <dbReference type="ChEBI" id="CHEBI:30616"/>
        <dbReference type="ChEBI" id="CHEBI:43474"/>
        <dbReference type="ChEBI" id="CHEBI:58359"/>
        <dbReference type="ChEBI" id="CHEBI:60033"/>
        <dbReference type="ChEBI" id="CHEBI:62233"/>
        <dbReference type="ChEBI" id="CHEBI:456216"/>
        <dbReference type="EC" id="6.3.5.13"/>
    </reaction>
</comment>
<name>A0A3D8P3V9_9THEO</name>
<dbReference type="HAMAP" id="MF_02213">
    <property type="entry name" value="Lipid_II_synth_GatD"/>
    <property type="match status" value="1"/>
</dbReference>
<evidence type="ECO:0000259" key="3">
    <source>
        <dbReference type="Pfam" id="PF07685"/>
    </source>
</evidence>
<dbReference type="Pfam" id="PF07685">
    <property type="entry name" value="GATase_3"/>
    <property type="match status" value="1"/>
</dbReference>
<dbReference type="GO" id="GO:0008360">
    <property type="term" value="P:regulation of cell shape"/>
    <property type="evidence" value="ECO:0007669"/>
    <property type="project" value="UniProtKB-KW"/>
</dbReference>
<dbReference type="Proteomes" id="UP000256329">
    <property type="component" value="Unassembled WGS sequence"/>
</dbReference>